<evidence type="ECO:0000256" key="12">
    <source>
        <dbReference type="ARBA" id="ARBA00023136"/>
    </source>
</evidence>
<keyword evidence="11" id="KW-0115">cAMP biosynthesis</keyword>
<evidence type="ECO:0000256" key="1">
    <source>
        <dbReference type="ARBA" id="ARBA00001593"/>
    </source>
</evidence>
<evidence type="ECO:0000256" key="16">
    <source>
        <dbReference type="ARBA" id="ARBA00064436"/>
    </source>
</evidence>
<dbReference type="GO" id="GO:0004016">
    <property type="term" value="F:adenylate cyclase activity"/>
    <property type="evidence" value="ECO:0007669"/>
    <property type="project" value="UniProtKB-EC"/>
</dbReference>
<dbReference type="eggNOG" id="COG2114">
    <property type="taxonomic scope" value="Bacteria"/>
</dbReference>
<dbReference type="Pfam" id="PF00211">
    <property type="entry name" value="Guanylate_cyc"/>
    <property type="match status" value="1"/>
</dbReference>
<dbReference type="CDD" id="cd07302">
    <property type="entry name" value="CHD"/>
    <property type="match status" value="1"/>
</dbReference>
<evidence type="ECO:0000256" key="10">
    <source>
        <dbReference type="ARBA" id="ARBA00022989"/>
    </source>
</evidence>
<dbReference type="EMBL" id="CP003345">
    <property type="protein sequence ID" value="AFM02617.1"/>
    <property type="molecule type" value="Genomic_DNA"/>
</dbReference>
<dbReference type="EC" id="4.6.1.1" evidence="3"/>
<dbReference type="Gene3D" id="3.30.70.1230">
    <property type="entry name" value="Nucleotide cyclase"/>
    <property type="match status" value="1"/>
</dbReference>
<evidence type="ECO:0000256" key="13">
    <source>
        <dbReference type="ARBA" id="ARBA00023239"/>
    </source>
</evidence>
<evidence type="ECO:0000256" key="3">
    <source>
        <dbReference type="ARBA" id="ARBA00012201"/>
    </source>
</evidence>
<comment type="subunit">
    <text evidence="16">Homodimer. Can also exist as monomer.</text>
</comment>
<evidence type="ECO:0000313" key="21">
    <source>
        <dbReference type="EMBL" id="AFM02617.1"/>
    </source>
</evidence>
<keyword evidence="9" id="KW-0460">Magnesium</keyword>
<dbReference type="GO" id="GO:0035556">
    <property type="term" value="P:intracellular signal transduction"/>
    <property type="evidence" value="ECO:0007669"/>
    <property type="project" value="InterPro"/>
</dbReference>
<dbReference type="InterPro" id="IPR001054">
    <property type="entry name" value="A/G_cyclase"/>
</dbReference>
<dbReference type="PROSITE" id="PS50125">
    <property type="entry name" value="GUANYLATE_CYCLASE_2"/>
    <property type="match status" value="1"/>
</dbReference>
<evidence type="ECO:0000256" key="5">
    <source>
        <dbReference type="ARBA" id="ARBA00022692"/>
    </source>
</evidence>
<dbReference type="RefSeq" id="WP_014796085.1">
    <property type="nucleotide sequence ID" value="NC_018018.1"/>
</dbReference>
<dbReference type="SMART" id="SM00044">
    <property type="entry name" value="CYCc"/>
    <property type="match status" value="1"/>
</dbReference>
<dbReference type="PANTHER" id="PTHR11920">
    <property type="entry name" value="GUANYLYL CYCLASE"/>
    <property type="match status" value="1"/>
</dbReference>
<dbReference type="GO" id="GO:0005886">
    <property type="term" value="C:plasma membrane"/>
    <property type="evidence" value="ECO:0007669"/>
    <property type="project" value="UniProtKB-ARBA"/>
</dbReference>
<keyword evidence="13 17" id="KW-0456">Lyase</keyword>
<organism evidence="21 22">
    <name type="scientific">Bernardetia litoralis (strain ATCC 23117 / DSM 6794 / NBRC 15988 / NCIMB 1366 / Fx l1 / Sio-4)</name>
    <name type="common">Flexibacter litoralis</name>
    <dbReference type="NCBI Taxonomy" id="880071"/>
    <lineage>
        <taxon>Bacteria</taxon>
        <taxon>Pseudomonadati</taxon>
        <taxon>Bacteroidota</taxon>
        <taxon>Cytophagia</taxon>
        <taxon>Cytophagales</taxon>
        <taxon>Bernardetiaceae</taxon>
        <taxon>Bernardetia</taxon>
    </lineage>
</organism>
<evidence type="ECO:0000256" key="7">
    <source>
        <dbReference type="ARBA" id="ARBA00022741"/>
    </source>
</evidence>
<evidence type="ECO:0000256" key="17">
    <source>
        <dbReference type="RuleBase" id="RU000405"/>
    </source>
</evidence>
<dbReference type="GO" id="GO:0005524">
    <property type="term" value="F:ATP binding"/>
    <property type="evidence" value="ECO:0007669"/>
    <property type="project" value="UniProtKB-KW"/>
</dbReference>
<evidence type="ECO:0000256" key="19">
    <source>
        <dbReference type="SAM" id="Phobius"/>
    </source>
</evidence>
<keyword evidence="5 19" id="KW-0812">Transmembrane</keyword>
<dbReference type="STRING" id="880071.Fleli_0117"/>
<evidence type="ECO:0000256" key="11">
    <source>
        <dbReference type="ARBA" id="ARBA00022998"/>
    </source>
</evidence>
<feature type="region of interest" description="Disordered" evidence="18">
    <location>
        <begin position="281"/>
        <end position="302"/>
    </location>
</feature>
<keyword evidence="22" id="KW-1185">Reference proteome</keyword>
<dbReference type="SUPFAM" id="SSF55073">
    <property type="entry name" value="Nucleotide cyclase"/>
    <property type="match status" value="1"/>
</dbReference>
<comment type="catalytic activity">
    <reaction evidence="1">
        <text>ATP = 3',5'-cyclic AMP + diphosphate</text>
        <dbReference type="Rhea" id="RHEA:15389"/>
        <dbReference type="ChEBI" id="CHEBI:30616"/>
        <dbReference type="ChEBI" id="CHEBI:33019"/>
        <dbReference type="ChEBI" id="CHEBI:58165"/>
        <dbReference type="EC" id="4.6.1.1"/>
    </reaction>
</comment>
<dbReference type="InterPro" id="IPR050401">
    <property type="entry name" value="Cyclic_nucleotide_synthase"/>
</dbReference>
<dbReference type="GO" id="GO:0046872">
    <property type="term" value="F:metal ion binding"/>
    <property type="evidence" value="ECO:0007669"/>
    <property type="project" value="UniProtKB-KW"/>
</dbReference>
<evidence type="ECO:0000256" key="14">
    <source>
        <dbReference type="ARBA" id="ARBA00032597"/>
    </source>
</evidence>
<dbReference type="FunFam" id="3.30.70.1230:FF:000033">
    <property type="entry name" value="Adenylate cyclase"/>
    <property type="match status" value="1"/>
</dbReference>
<dbReference type="Gene3D" id="6.10.250.780">
    <property type="match status" value="1"/>
</dbReference>
<gene>
    <name evidence="21" type="ordered locus">Fleli_0117</name>
</gene>
<evidence type="ECO:0000256" key="8">
    <source>
        <dbReference type="ARBA" id="ARBA00022840"/>
    </source>
</evidence>
<dbReference type="PANTHER" id="PTHR11920:SF335">
    <property type="entry name" value="GUANYLATE CYCLASE"/>
    <property type="match status" value="1"/>
</dbReference>
<dbReference type="GO" id="GO:0006171">
    <property type="term" value="P:cAMP biosynthetic process"/>
    <property type="evidence" value="ECO:0007669"/>
    <property type="project" value="UniProtKB-KW"/>
</dbReference>
<keyword evidence="6" id="KW-0479">Metal-binding</keyword>
<dbReference type="PROSITE" id="PS00452">
    <property type="entry name" value="GUANYLATE_CYCLASE_1"/>
    <property type="match status" value="1"/>
</dbReference>
<evidence type="ECO:0000256" key="18">
    <source>
        <dbReference type="SAM" id="MobiDB-lite"/>
    </source>
</evidence>
<dbReference type="eggNOG" id="COG3064">
    <property type="taxonomic scope" value="Bacteria"/>
</dbReference>
<evidence type="ECO:0000256" key="9">
    <source>
        <dbReference type="ARBA" id="ARBA00022842"/>
    </source>
</evidence>
<name>I4AF82_BERLS</name>
<feature type="domain" description="Guanylate cyclase" evidence="20">
    <location>
        <begin position="383"/>
        <end position="514"/>
    </location>
</feature>
<dbReference type="AlphaFoldDB" id="I4AF82"/>
<evidence type="ECO:0000256" key="6">
    <source>
        <dbReference type="ARBA" id="ARBA00022723"/>
    </source>
</evidence>
<sequence precursor="true">MKKNYVVLIIAFVVLLFIPFDWSKAQNYNRRQVISKIRNYDAKRKRALKNGDHKTAISLSWQIAESYHLIKQTGLMVRYYERAIYAAEKQNDKLLEARSHEKLGDKYEIPDFFTKKNKQYKEAAELYNEINEFEKQGNVLRKIVKITHKERDYENLISTAETLLSKKDTFQITRQDRINLSTVLMEAHTKQGSEEKIKLFELMWEQAQTEKPDPRDKKRELAETMKIDPMLLSQRELEFLRTQKRELTLDIDSQKYVIERQGLELQLQTLDLKIKESDRQRQEANAKKQKAEAETQRAEAKAQRATNNQYLIGLIGGGIVLILSVVAFVQKFNSNRKLSSKNKEIELERQKSDTLLLNILPEETAQELKETGHAQPHSYELVTVLFTDFKGFTQISEKLSPEELVKKLEYCFTEFDKICDANNLEKIKTIGDAYMCAGGVPVANASNPKDAVNAGLEMQKFMAKWKTTQEKLGEPTFELRLGIHTGSVVAGVIGKNKFAYDIWGDTVNLAARMESSGQIGKVNISETTYKHVKNDFECEHRGKIIAKNKGEIDMYFVESVIN</sequence>
<dbReference type="KEGG" id="fli:Fleli_0117"/>
<evidence type="ECO:0000259" key="20">
    <source>
        <dbReference type="PROSITE" id="PS50125"/>
    </source>
</evidence>
<proteinExistence type="inferred from homology"/>
<keyword evidence="7" id="KW-0547">Nucleotide-binding</keyword>
<dbReference type="HOGENOM" id="CLU_028267_0_0_10"/>
<protein>
    <recommendedName>
        <fullName evidence="4">Adenylate cyclase</fullName>
        <ecNumber evidence="3">4.6.1.1</ecNumber>
    </recommendedName>
    <alternativeName>
        <fullName evidence="14">ATP pyrophosphate-lyase</fullName>
    </alternativeName>
    <alternativeName>
        <fullName evidence="15">Adenylyl cyclase</fullName>
    </alternativeName>
</protein>
<keyword evidence="10 19" id="KW-1133">Transmembrane helix</keyword>
<dbReference type="InterPro" id="IPR011990">
    <property type="entry name" value="TPR-like_helical_dom_sf"/>
</dbReference>
<dbReference type="Proteomes" id="UP000006054">
    <property type="component" value="Chromosome"/>
</dbReference>
<evidence type="ECO:0000256" key="4">
    <source>
        <dbReference type="ARBA" id="ARBA00021420"/>
    </source>
</evidence>
<dbReference type="SUPFAM" id="SSF48452">
    <property type="entry name" value="TPR-like"/>
    <property type="match status" value="1"/>
</dbReference>
<dbReference type="Gene3D" id="1.25.40.10">
    <property type="entry name" value="Tetratricopeptide repeat domain"/>
    <property type="match status" value="1"/>
</dbReference>
<comment type="subcellular location">
    <subcellularLocation>
        <location evidence="2">Membrane</location>
    </subcellularLocation>
</comment>
<feature type="transmembrane region" description="Helical" evidence="19">
    <location>
        <begin position="310"/>
        <end position="329"/>
    </location>
</feature>
<comment type="similarity">
    <text evidence="17">Belongs to the adenylyl cyclase class-4/guanylyl cyclase family.</text>
</comment>
<evidence type="ECO:0000313" key="22">
    <source>
        <dbReference type="Proteomes" id="UP000006054"/>
    </source>
</evidence>
<keyword evidence="8" id="KW-0067">ATP-binding</keyword>
<evidence type="ECO:0000256" key="2">
    <source>
        <dbReference type="ARBA" id="ARBA00004370"/>
    </source>
</evidence>
<evidence type="ECO:0000256" key="15">
    <source>
        <dbReference type="ARBA" id="ARBA00032637"/>
    </source>
</evidence>
<reference evidence="22" key="1">
    <citation type="submission" date="2012-06" db="EMBL/GenBank/DDBJ databases">
        <title>The complete genome of Flexibacter litoralis DSM 6794.</title>
        <authorList>
            <person name="Lucas S."/>
            <person name="Copeland A."/>
            <person name="Lapidus A."/>
            <person name="Glavina del Rio T."/>
            <person name="Dalin E."/>
            <person name="Tice H."/>
            <person name="Bruce D."/>
            <person name="Goodwin L."/>
            <person name="Pitluck S."/>
            <person name="Peters L."/>
            <person name="Ovchinnikova G."/>
            <person name="Lu M."/>
            <person name="Kyrpides N."/>
            <person name="Mavromatis K."/>
            <person name="Ivanova N."/>
            <person name="Brettin T."/>
            <person name="Detter J.C."/>
            <person name="Han C."/>
            <person name="Larimer F."/>
            <person name="Land M."/>
            <person name="Hauser L."/>
            <person name="Markowitz V."/>
            <person name="Cheng J.-F."/>
            <person name="Hugenholtz P."/>
            <person name="Woyke T."/>
            <person name="Wu D."/>
            <person name="Spring S."/>
            <person name="Lang E."/>
            <person name="Kopitz M."/>
            <person name="Brambilla E."/>
            <person name="Klenk H.-P."/>
            <person name="Eisen J.A."/>
        </authorList>
    </citation>
    <scope>NUCLEOTIDE SEQUENCE [LARGE SCALE GENOMIC DNA]</scope>
    <source>
        <strain evidence="22">ATCC 23117 / DSM 6794 / NBRC 15988 / NCIMB 1366 / Sio-4</strain>
    </source>
</reference>
<dbReference type="InterPro" id="IPR018297">
    <property type="entry name" value="A/G_cyclase_CS"/>
</dbReference>
<dbReference type="InterPro" id="IPR029787">
    <property type="entry name" value="Nucleotide_cyclase"/>
</dbReference>
<keyword evidence="12 19" id="KW-0472">Membrane</keyword>
<dbReference type="PATRIC" id="fig|880071.3.peg.116"/>
<accession>I4AF82</accession>